<feature type="binding site" evidence="6">
    <location>
        <position position="205"/>
    </location>
    <ligand>
        <name>Zn(2+)</name>
        <dbReference type="ChEBI" id="CHEBI:29105"/>
    </ligand>
</feature>
<accession>A0A6S7IQC4</accession>
<keyword evidence="6" id="KW-0862">Zinc</keyword>
<evidence type="ECO:0000256" key="4">
    <source>
        <dbReference type="ARBA" id="ARBA00022989"/>
    </source>
</evidence>
<sequence length="229" mass="26022">MVFAKTRLGRFMNRPAKKNEAYCPTHHEQVANCFTHAVFIFPAMAGVALLSHLSKTTLHNFVAWLYGIGLVCLFTISSMFHAVCLSNKFYTLRWFLHLGDRFIIYGFIAASYMPWLLLQDVGYVGEAVTWLLWSAAVLGTIYTFVFYEKYKVIEIILYLVIGICPSFSLFFARESKAVKELALGGAFYVLGVPLFKCDGRIPFAHALWHLFVVCGAACHFYAVLTYLYT</sequence>
<comment type="caution">
    <text evidence="7">The sequence shown here is derived from an EMBL/GenBank/DDBJ whole genome shotgun (WGS) entry which is preliminary data.</text>
</comment>
<dbReference type="InterPro" id="IPR004254">
    <property type="entry name" value="AdipoR/HlyIII-related"/>
</dbReference>
<feature type="binding site" evidence="6">
    <location>
        <position position="209"/>
    </location>
    <ligand>
        <name>Zn(2+)</name>
        <dbReference type="ChEBI" id="CHEBI:29105"/>
    </ligand>
</feature>
<keyword evidence="3" id="KW-0812">Transmembrane</keyword>
<comment type="subcellular location">
    <subcellularLocation>
        <location evidence="1">Membrane</location>
        <topology evidence="1">Multi-pass membrane protein</topology>
    </subcellularLocation>
</comment>
<dbReference type="Proteomes" id="UP001152795">
    <property type="component" value="Unassembled WGS sequence"/>
</dbReference>
<dbReference type="EMBL" id="CACRXK020005969">
    <property type="protein sequence ID" value="CAB4007951.1"/>
    <property type="molecule type" value="Genomic_DNA"/>
</dbReference>
<feature type="binding site" evidence="6">
    <location>
        <position position="81"/>
    </location>
    <ligand>
        <name>Zn(2+)</name>
        <dbReference type="ChEBI" id="CHEBI:29105"/>
    </ligand>
</feature>
<dbReference type="Pfam" id="PF03006">
    <property type="entry name" value="HlyIII"/>
    <property type="match status" value="1"/>
</dbReference>
<evidence type="ECO:0000313" key="8">
    <source>
        <dbReference type="Proteomes" id="UP001152795"/>
    </source>
</evidence>
<gene>
    <name evidence="7" type="ORF">PACLA_8A084348</name>
</gene>
<dbReference type="PANTHER" id="PTHR20855:SF3">
    <property type="entry name" value="LD03007P"/>
    <property type="match status" value="1"/>
</dbReference>
<dbReference type="PANTHER" id="PTHR20855">
    <property type="entry name" value="ADIPOR/PROGESTIN RECEPTOR-RELATED"/>
    <property type="match status" value="1"/>
</dbReference>
<dbReference type="AlphaFoldDB" id="A0A6S7IQC4"/>
<comment type="similarity">
    <text evidence="2">Belongs to the ADIPOR family.</text>
</comment>
<protein>
    <submittedName>
        <fullName evidence="7">Monocyte to macrophage differentiation factor-like</fullName>
    </submittedName>
</protein>
<evidence type="ECO:0000256" key="2">
    <source>
        <dbReference type="ARBA" id="ARBA00007018"/>
    </source>
</evidence>
<dbReference type="GO" id="GO:0016020">
    <property type="term" value="C:membrane"/>
    <property type="evidence" value="ECO:0007669"/>
    <property type="project" value="UniProtKB-SubCell"/>
</dbReference>
<dbReference type="OrthoDB" id="186812at2759"/>
<keyword evidence="4" id="KW-1133">Transmembrane helix</keyword>
<keyword evidence="8" id="KW-1185">Reference proteome</keyword>
<reference evidence="7" key="1">
    <citation type="submission" date="2020-04" db="EMBL/GenBank/DDBJ databases">
        <authorList>
            <person name="Alioto T."/>
            <person name="Alioto T."/>
            <person name="Gomez Garrido J."/>
        </authorList>
    </citation>
    <scope>NUCLEOTIDE SEQUENCE</scope>
    <source>
        <strain evidence="7">A484AB</strain>
    </source>
</reference>
<evidence type="ECO:0000313" key="7">
    <source>
        <dbReference type="EMBL" id="CAB4007951.1"/>
    </source>
</evidence>
<evidence type="ECO:0000256" key="1">
    <source>
        <dbReference type="ARBA" id="ARBA00004141"/>
    </source>
</evidence>
<evidence type="ECO:0000256" key="6">
    <source>
        <dbReference type="PIRSR" id="PIRSR604254-1"/>
    </source>
</evidence>
<proteinExistence type="inferred from homology"/>
<keyword evidence="5" id="KW-0472">Membrane</keyword>
<evidence type="ECO:0000256" key="5">
    <source>
        <dbReference type="ARBA" id="ARBA00023136"/>
    </source>
</evidence>
<keyword evidence="6" id="KW-0479">Metal-binding</keyword>
<organism evidence="7 8">
    <name type="scientific">Paramuricea clavata</name>
    <name type="common">Red gorgonian</name>
    <name type="synonym">Violescent sea-whip</name>
    <dbReference type="NCBI Taxonomy" id="317549"/>
    <lineage>
        <taxon>Eukaryota</taxon>
        <taxon>Metazoa</taxon>
        <taxon>Cnidaria</taxon>
        <taxon>Anthozoa</taxon>
        <taxon>Octocorallia</taxon>
        <taxon>Malacalcyonacea</taxon>
        <taxon>Plexauridae</taxon>
        <taxon>Paramuricea</taxon>
    </lineage>
</organism>
<evidence type="ECO:0000256" key="3">
    <source>
        <dbReference type="ARBA" id="ARBA00022692"/>
    </source>
</evidence>
<name>A0A6S7IQC4_PARCT</name>
<dbReference type="GO" id="GO:0046872">
    <property type="term" value="F:metal ion binding"/>
    <property type="evidence" value="ECO:0007669"/>
    <property type="project" value="UniProtKB-KW"/>
</dbReference>